<proteinExistence type="predicted"/>
<organism evidence="1">
    <name type="scientific">Arundo donax</name>
    <name type="common">Giant reed</name>
    <name type="synonym">Donax arundinaceus</name>
    <dbReference type="NCBI Taxonomy" id="35708"/>
    <lineage>
        <taxon>Eukaryota</taxon>
        <taxon>Viridiplantae</taxon>
        <taxon>Streptophyta</taxon>
        <taxon>Embryophyta</taxon>
        <taxon>Tracheophyta</taxon>
        <taxon>Spermatophyta</taxon>
        <taxon>Magnoliopsida</taxon>
        <taxon>Liliopsida</taxon>
        <taxon>Poales</taxon>
        <taxon>Poaceae</taxon>
        <taxon>PACMAD clade</taxon>
        <taxon>Arundinoideae</taxon>
        <taxon>Arundineae</taxon>
        <taxon>Arundo</taxon>
    </lineage>
</organism>
<dbReference type="EMBL" id="GBRH01180693">
    <property type="protein sequence ID" value="JAE17203.1"/>
    <property type="molecule type" value="Transcribed_RNA"/>
</dbReference>
<reference evidence="1" key="1">
    <citation type="submission" date="2014-09" db="EMBL/GenBank/DDBJ databases">
        <authorList>
            <person name="Magalhaes I.L.F."/>
            <person name="Oliveira U."/>
            <person name="Santos F.R."/>
            <person name="Vidigal T.H.D.A."/>
            <person name="Brescovit A.D."/>
            <person name="Santos A.J."/>
        </authorList>
    </citation>
    <scope>NUCLEOTIDE SEQUENCE</scope>
    <source>
        <tissue evidence="1">Shoot tissue taken approximately 20 cm above the soil surface</tissue>
    </source>
</reference>
<reference evidence="1" key="2">
    <citation type="journal article" date="2015" name="Data Brief">
        <title>Shoot transcriptome of the giant reed, Arundo donax.</title>
        <authorList>
            <person name="Barrero R.A."/>
            <person name="Guerrero F.D."/>
            <person name="Moolhuijzen P."/>
            <person name="Goolsby J.A."/>
            <person name="Tidwell J."/>
            <person name="Bellgard S.E."/>
            <person name="Bellgard M.I."/>
        </authorList>
    </citation>
    <scope>NUCLEOTIDE SEQUENCE</scope>
    <source>
        <tissue evidence="1">Shoot tissue taken approximately 20 cm above the soil surface</tissue>
    </source>
</reference>
<protein>
    <submittedName>
        <fullName evidence="1">Uncharacterized protein</fullName>
    </submittedName>
</protein>
<sequence>MGKACLNGQLQDVDQYYTVRTGKHGISPLFSGGGLESIHVEG</sequence>
<name>A0A0A9G948_ARUDO</name>
<evidence type="ECO:0000313" key="1">
    <source>
        <dbReference type="EMBL" id="JAE17203.1"/>
    </source>
</evidence>
<dbReference type="AlphaFoldDB" id="A0A0A9G948"/>
<accession>A0A0A9G948</accession>